<dbReference type="InterPro" id="IPR008854">
    <property type="entry name" value="TPMT"/>
</dbReference>
<evidence type="ECO:0000313" key="6">
    <source>
        <dbReference type="Proteomes" id="UP000077266"/>
    </source>
</evidence>
<dbReference type="PANTHER" id="PTHR32183">
    <property type="match status" value="1"/>
</dbReference>
<evidence type="ECO:0000313" key="5">
    <source>
        <dbReference type="EMBL" id="KZV89720.1"/>
    </source>
</evidence>
<keyword evidence="3 5" id="KW-0808">Transferase</keyword>
<accession>A0A165FYK7</accession>
<dbReference type="STRING" id="1314781.A0A165FYK7"/>
<reference evidence="5 6" key="1">
    <citation type="journal article" date="2016" name="Mol. Biol. Evol.">
        <title>Comparative Genomics of Early-Diverging Mushroom-Forming Fungi Provides Insights into the Origins of Lignocellulose Decay Capabilities.</title>
        <authorList>
            <person name="Nagy L.G."/>
            <person name="Riley R."/>
            <person name="Tritt A."/>
            <person name="Adam C."/>
            <person name="Daum C."/>
            <person name="Floudas D."/>
            <person name="Sun H."/>
            <person name="Yadav J.S."/>
            <person name="Pangilinan J."/>
            <person name="Larsson K.H."/>
            <person name="Matsuura K."/>
            <person name="Barry K."/>
            <person name="Labutti K."/>
            <person name="Kuo R."/>
            <person name="Ohm R.A."/>
            <person name="Bhattacharya S.S."/>
            <person name="Shirouzu T."/>
            <person name="Yoshinaga Y."/>
            <person name="Martin F.M."/>
            <person name="Grigoriev I.V."/>
            <person name="Hibbett D.S."/>
        </authorList>
    </citation>
    <scope>NUCLEOTIDE SEQUENCE [LARGE SCALE GENOMIC DNA]</scope>
    <source>
        <strain evidence="5 6">HHB12029</strain>
    </source>
</reference>
<dbReference type="GO" id="GO:0032259">
    <property type="term" value="P:methylation"/>
    <property type="evidence" value="ECO:0007669"/>
    <property type="project" value="UniProtKB-KW"/>
</dbReference>
<dbReference type="EMBL" id="KV426065">
    <property type="protein sequence ID" value="KZV89720.1"/>
    <property type="molecule type" value="Genomic_DNA"/>
</dbReference>
<dbReference type="CDD" id="cd02440">
    <property type="entry name" value="AdoMet_MTases"/>
    <property type="match status" value="1"/>
</dbReference>
<protein>
    <submittedName>
        <fullName evidence="5">S-adenosyl-L-methionine-dependent methyltransferase</fullName>
    </submittedName>
</protein>
<keyword evidence="4" id="KW-0949">S-adenosyl-L-methionine</keyword>
<keyword evidence="1" id="KW-0597">Phosphoprotein</keyword>
<evidence type="ECO:0000256" key="3">
    <source>
        <dbReference type="ARBA" id="ARBA00022679"/>
    </source>
</evidence>
<evidence type="ECO:0000256" key="1">
    <source>
        <dbReference type="ARBA" id="ARBA00022553"/>
    </source>
</evidence>
<dbReference type="Gene3D" id="3.40.50.150">
    <property type="entry name" value="Vaccinia Virus protein VP39"/>
    <property type="match status" value="1"/>
</dbReference>
<dbReference type="AlphaFoldDB" id="A0A165FYK7"/>
<sequence>MASVPTMQQLVAEHGEGAWEKTWSIGRTPWEVQTGYQPALKDFLERNKPDLPQSGRAIVPGCGRGYDAILIGETLGLNVLGVDLSETGISAAKELLAKTGTTAAVSYQAGDFFKFALAPDAERFVLAYDFTFFVAMPPELRVSWGAQMNDLLVPGAALVTLVWPLGPASRVGGPPHSVSVQAYADVLGSAFAKVYDEPAVGTMDGRVEGAESRLVVWRKAAT</sequence>
<keyword evidence="2 5" id="KW-0489">Methyltransferase</keyword>
<dbReference type="Pfam" id="PF05724">
    <property type="entry name" value="TPMT"/>
    <property type="match status" value="1"/>
</dbReference>
<dbReference type="Proteomes" id="UP000077266">
    <property type="component" value="Unassembled WGS sequence"/>
</dbReference>
<dbReference type="SUPFAM" id="SSF53335">
    <property type="entry name" value="S-adenosyl-L-methionine-dependent methyltransferases"/>
    <property type="match status" value="1"/>
</dbReference>
<evidence type="ECO:0000256" key="2">
    <source>
        <dbReference type="ARBA" id="ARBA00022603"/>
    </source>
</evidence>
<name>A0A165FYK7_EXIGL</name>
<gene>
    <name evidence="5" type="ORF">EXIGLDRAFT_677764</name>
</gene>
<organism evidence="5 6">
    <name type="scientific">Exidia glandulosa HHB12029</name>
    <dbReference type="NCBI Taxonomy" id="1314781"/>
    <lineage>
        <taxon>Eukaryota</taxon>
        <taxon>Fungi</taxon>
        <taxon>Dikarya</taxon>
        <taxon>Basidiomycota</taxon>
        <taxon>Agaricomycotina</taxon>
        <taxon>Agaricomycetes</taxon>
        <taxon>Auriculariales</taxon>
        <taxon>Exidiaceae</taxon>
        <taxon>Exidia</taxon>
    </lineage>
</organism>
<proteinExistence type="predicted"/>
<dbReference type="OrthoDB" id="276151at2759"/>
<dbReference type="InterPro" id="IPR029063">
    <property type="entry name" value="SAM-dependent_MTases_sf"/>
</dbReference>
<dbReference type="PANTHER" id="PTHR32183:SF6">
    <property type="entry name" value="CYSTEINE SULFINATE DESULFINASE_CYSTEINE DESULFURASE AND RELATED ENZYMES"/>
    <property type="match status" value="1"/>
</dbReference>
<dbReference type="GO" id="GO:0008757">
    <property type="term" value="F:S-adenosylmethionine-dependent methyltransferase activity"/>
    <property type="evidence" value="ECO:0007669"/>
    <property type="project" value="InterPro"/>
</dbReference>
<dbReference type="PROSITE" id="PS51585">
    <property type="entry name" value="SAM_MT_TPMT"/>
    <property type="match status" value="1"/>
</dbReference>
<evidence type="ECO:0000256" key="4">
    <source>
        <dbReference type="ARBA" id="ARBA00022691"/>
    </source>
</evidence>
<keyword evidence="6" id="KW-1185">Reference proteome</keyword>
<dbReference type="InParanoid" id="A0A165FYK7"/>